<comment type="pathway">
    <text evidence="4 12">Porphyrin-containing compound metabolism; protoheme biosynthesis.</text>
</comment>
<evidence type="ECO:0000256" key="1">
    <source>
        <dbReference type="ARBA" id="ARBA00001755"/>
    </source>
</evidence>
<dbReference type="GO" id="GO:0005737">
    <property type="term" value="C:cytoplasm"/>
    <property type="evidence" value="ECO:0007669"/>
    <property type="project" value="UniProtKB-SubCell"/>
</dbReference>
<dbReference type="Pfam" id="PF01593">
    <property type="entry name" value="Amino_oxidase"/>
    <property type="match status" value="1"/>
</dbReference>
<dbReference type="Gene3D" id="1.10.3110.10">
    <property type="entry name" value="protoporphyrinogen ix oxidase, domain 3"/>
    <property type="match status" value="1"/>
</dbReference>
<evidence type="ECO:0000256" key="10">
    <source>
        <dbReference type="ARBA" id="ARBA00023002"/>
    </source>
</evidence>
<dbReference type="EMBL" id="MVCE01000003">
    <property type="protein sequence ID" value="PGF33823.1"/>
    <property type="molecule type" value="Genomic_DNA"/>
</dbReference>
<dbReference type="OrthoDB" id="4496419at2"/>
<comment type="similarity">
    <text evidence="5 12">Belongs to the protoporphyrinogen/coproporphyrinogen oxidase family. Coproporphyrinogen III oxidase subfamily.</text>
</comment>
<accession>A0A2B7I995</accession>
<keyword evidence="9 12" id="KW-0274">FAD</keyword>
<dbReference type="NCBIfam" id="TIGR00562">
    <property type="entry name" value="proto_IX_ox"/>
    <property type="match status" value="1"/>
</dbReference>
<evidence type="ECO:0000256" key="12">
    <source>
        <dbReference type="RuleBase" id="RU364052"/>
    </source>
</evidence>
<dbReference type="AlphaFoldDB" id="A0A2B7I995"/>
<comment type="subcellular location">
    <subcellularLocation>
        <location evidence="12">Cytoplasm</location>
    </subcellularLocation>
</comment>
<evidence type="ECO:0000256" key="6">
    <source>
        <dbReference type="ARBA" id="ARBA00012402"/>
    </source>
</evidence>
<dbReference type="GO" id="GO:0004729">
    <property type="term" value="F:oxygen-dependent protoporphyrinogen oxidase activity"/>
    <property type="evidence" value="ECO:0007669"/>
    <property type="project" value="UniProtKB-UniRule"/>
</dbReference>
<gene>
    <name evidence="13" type="ORF">B1B09_07875</name>
</gene>
<evidence type="ECO:0000313" key="13">
    <source>
        <dbReference type="EMBL" id="PGF33823.1"/>
    </source>
</evidence>
<reference evidence="13 14" key="1">
    <citation type="submission" date="2017-02" db="EMBL/GenBank/DDBJ databases">
        <title>Prevalence of linear plasmids in Cutibacterium acnes isolates obtained from cancerous prostatic tissue.</title>
        <authorList>
            <person name="Davidsson S."/>
            <person name="Bruggemann H."/>
        </authorList>
    </citation>
    <scope>NUCLEOTIDE SEQUENCE [LARGE SCALE GENOMIC DNA]</scope>
    <source>
        <strain evidence="13 14">11-78</strain>
    </source>
</reference>
<evidence type="ECO:0000256" key="5">
    <source>
        <dbReference type="ARBA" id="ARBA00008310"/>
    </source>
</evidence>
<dbReference type="Gene3D" id="3.90.660.20">
    <property type="entry name" value="Protoporphyrinogen oxidase, mitochondrial, domain 2"/>
    <property type="match status" value="1"/>
</dbReference>
<comment type="cofactor">
    <cofactor evidence="2 12">
        <name>FAD</name>
        <dbReference type="ChEBI" id="CHEBI:57692"/>
    </cofactor>
</comment>
<organism evidence="13 14">
    <name type="scientific">Cutibacterium acnes</name>
    <name type="common">Propionibacterium acnes</name>
    <dbReference type="NCBI Taxonomy" id="1747"/>
    <lineage>
        <taxon>Bacteria</taxon>
        <taxon>Bacillati</taxon>
        <taxon>Actinomycetota</taxon>
        <taxon>Actinomycetes</taxon>
        <taxon>Propionibacteriales</taxon>
        <taxon>Propionibacteriaceae</taxon>
        <taxon>Cutibacterium</taxon>
    </lineage>
</organism>
<evidence type="ECO:0000256" key="3">
    <source>
        <dbReference type="ARBA" id="ARBA00002185"/>
    </source>
</evidence>
<keyword evidence="11 12" id="KW-0350">Heme biosynthesis</keyword>
<dbReference type="InterPro" id="IPR002937">
    <property type="entry name" value="Amino_oxidase"/>
</dbReference>
<dbReference type="PANTHER" id="PTHR42923:SF3">
    <property type="entry name" value="PROTOPORPHYRINOGEN OXIDASE"/>
    <property type="match status" value="1"/>
</dbReference>
<dbReference type="Proteomes" id="UP000226191">
    <property type="component" value="Unassembled WGS sequence"/>
</dbReference>
<evidence type="ECO:0000256" key="7">
    <source>
        <dbReference type="ARBA" id="ARBA00019046"/>
    </source>
</evidence>
<evidence type="ECO:0000256" key="8">
    <source>
        <dbReference type="ARBA" id="ARBA00022630"/>
    </source>
</evidence>
<evidence type="ECO:0000256" key="2">
    <source>
        <dbReference type="ARBA" id="ARBA00001974"/>
    </source>
</evidence>
<comment type="caution">
    <text evidence="13">The sequence shown here is derived from an EMBL/GenBank/DDBJ whole genome shotgun (WGS) entry which is preliminary data.</text>
</comment>
<sequence>MAVIGAGMTGLAAAHHLHSHGCRPVVLEAGQGVGGQVRSRRLGSDVVDMGPEAVPLRAPGVAALVAELGLTDSMRHPVPGRVLLSSRRGVVEMPSGVTPVGPTKFLPTIASRILSPAGLLRAGLEPFNAHPHLDDVSVGQFIAERFGDEVSRAVVDPLLGGIHAADLNTFSLAVAAPALEQTVRNGDSIVAGTLKRNAAGRWSQLRHHSQRSGPRTPATATWKHGLMMLPEALARELTIHTNTRARGIRQVGHEWVVDVTGPHGVGSVAVDDVIIATPARVAGALLATACPRASELLSQCESTTVATLVMQADLTDHPIATAQTWFIGSAWSALVRQVTNLSTTWHLAKPTFRIAMGRQRGTPIDDLSDDDLVAMSVAELRRLGLALDPHDYVIERHRGAMPQPAPGHRERMAQLAATLNGTGLHVGGAGIDGAGVGTAIAAGRRLARHITSKEEN</sequence>
<dbReference type="PANTHER" id="PTHR42923">
    <property type="entry name" value="PROTOPORPHYRINOGEN OXIDASE"/>
    <property type="match status" value="1"/>
</dbReference>
<keyword evidence="12" id="KW-0963">Cytoplasm</keyword>
<dbReference type="InterPro" id="IPR050464">
    <property type="entry name" value="Zeta_carotene_desat/Oxidored"/>
</dbReference>
<evidence type="ECO:0000256" key="9">
    <source>
        <dbReference type="ARBA" id="ARBA00022827"/>
    </source>
</evidence>
<dbReference type="InterPro" id="IPR036188">
    <property type="entry name" value="FAD/NAD-bd_sf"/>
</dbReference>
<dbReference type="GO" id="GO:0006783">
    <property type="term" value="P:heme biosynthetic process"/>
    <property type="evidence" value="ECO:0007669"/>
    <property type="project" value="UniProtKB-UniRule"/>
</dbReference>
<evidence type="ECO:0000313" key="14">
    <source>
        <dbReference type="Proteomes" id="UP000226191"/>
    </source>
</evidence>
<protein>
    <recommendedName>
        <fullName evidence="7 12">Coproporphyrinogen III oxidase</fullName>
        <ecNumber evidence="6 12">1.3.3.15</ecNumber>
    </recommendedName>
</protein>
<comment type="function">
    <text evidence="3 12">Involved in coproporphyrin-dependent heme b biosynthesis. Catalyzes the oxidation of coproporphyrinogen III to coproporphyrin III.</text>
</comment>
<dbReference type="InterPro" id="IPR004572">
    <property type="entry name" value="Protoporphyrinogen_oxidase"/>
</dbReference>
<keyword evidence="10 12" id="KW-0560">Oxidoreductase</keyword>
<dbReference type="SUPFAM" id="SSF51905">
    <property type="entry name" value="FAD/NAD(P)-binding domain"/>
    <property type="match status" value="1"/>
</dbReference>
<name>A0A2B7I995_CUTAC</name>
<evidence type="ECO:0000256" key="11">
    <source>
        <dbReference type="ARBA" id="ARBA00023133"/>
    </source>
</evidence>
<keyword evidence="8 12" id="KW-0285">Flavoprotein</keyword>
<comment type="catalytic activity">
    <reaction evidence="1">
        <text>coproporphyrinogen III + 3 O2 = coproporphyrin III + 3 H2O2</text>
        <dbReference type="Rhea" id="RHEA:43436"/>
        <dbReference type="ChEBI" id="CHEBI:15379"/>
        <dbReference type="ChEBI" id="CHEBI:16240"/>
        <dbReference type="ChEBI" id="CHEBI:57309"/>
        <dbReference type="ChEBI" id="CHEBI:131725"/>
        <dbReference type="EC" id="1.3.3.15"/>
    </reaction>
    <physiologicalReaction direction="left-to-right" evidence="1">
        <dbReference type="Rhea" id="RHEA:43437"/>
    </physiologicalReaction>
</comment>
<proteinExistence type="inferred from homology"/>
<dbReference type="EC" id="1.3.3.15" evidence="6 12"/>
<evidence type="ECO:0000256" key="4">
    <source>
        <dbReference type="ARBA" id="ARBA00004744"/>
    </source>
</evidence>
<dbReference type="Gene3D" id="3.50.50.60">
    <property type="entry name" value="FAD/NAD(P)-binding domain"/>
    <property type="match status" value="1"/>
</dbReference>